<keyword evidence="4 6" id="KW-0472">Membrane</keyword>
<dbReference type="PANTHER" id="PTHR15549">
    <property type="entry name" value="PAIRED IMMUNOGLOBULIN-LIKE TYPE 2 RECEPTOR"/>
    <property type="match status" value="1"/>
</dbReference>
<feature type="transmembrane region" description="Helical" evidence="6">
    <location>
        <begin position="153"/>
        <end position="177"/>
    </location>
</feature>
<dbReference type="GeneID" id="98178219"/>
<dbReference type="RefSeq" id="XP_070918997.1">
    <property type="nucleotide sequence ID" value="XM_071062896.1"/>
</dbReference>
<keyword evidence="8" id="KW-1185">Reference proteome</keyword>
<sequence length="247" mass="26144">MSSGLERQLPNQALYVRGSCTDKDWRSSKCPSFCVNPANNDKLDGGIGIRKCPSRDDDTYYCDNGAFHDCDTLENVLSFQGTPTALTTIGIVPTSSSSLSSSSSSSTSLSTSTTTSSTESSENSQAVQTSATDSAEGATSSDTLPSSSPSNGLTIGLAVGIPIGVLGLAAAAFMFFWSRRKLRASGQTSILQQPPLDQRQMGGYPYTDGINGYYQKTPEPVEVWVPPPPVELRADAPPAHELPATFR</sequence>
<evidence type="ECO:0000256" key="3">
    <source>
        <dbReference type="ARBA" id="ARBA00022989"/>
    </source>
</evidence>
<protein>
    <submittedName>
        <fullName evidence="7">Uncharacterized protein</fullName>
    </submittedName>
</protein>
<accession>A0ABQ0GHM4</accession>
<feature type="compositionally biased region" description="Low complexity" evidence="5">
    <location>
        <begin position="139"/>
        <end position="149"/>
    </location>
</feature>
<evidence type="ECO:0000256" key="2">
    <source>
        <dbReference type="ARBA" id="ARBA00022692"/>
    </source>
</evidence>
<comment type="subcellular location">
    <subcellularLocation>
        <location evidence="1">Membrane</location>
        <topology evidence="1">Single-pass membrane protein</topology>
    </subcellularLocation>
</comment>
<keyword evidence="2 6" id="KW-0812">Transmembrane</keyword>
<proteinExistence type="predicted"/>
<organism evidence="7 8">
    <name type="scientific">Madurella fahalii</name>
    <dbReference type="NCBI Taxonomy" id="1157608"/>
    <lineage>
        <taxon>Eukaryota</taxon>
        <taxon>Fungi</taxon>
        <taxon>Dikarya</taxon>
        <taxon>Ascomycota</taxon>
        <taxon>Pezizomycotina</taxon>
        <taxon>Sordariomycetes</taxon>
        <taxon>Sordariomycetidae</taxon>
        <taxon>Sordariales</taxon>
        <taxon>Sordariales incertae sedis</taxon>
        <taxon>Madurella</taxon>
    </lineage>
</organism>
<evidence type="ECO:0000256" key="4">
    <source>
        <dbReference type="ARBA" id="ARBA00023136"/>
    </source>
</evidence>
<comment type="caution">
    <text evidence="7">The sequence shown here is derived from an EMBL/GenBank/DDBJ whole genome shotgun (WGS) entry which is preliminary data.</text>
</comment>
<feature type="compositionally biased region" description="Polar residues" evidence="5">
    <location>
        <begin position="123"/>
        <end position="133"/>
    </location>
</feature>
<evidence type="ECO:0000313" key="8">
    <source>
        <dbReference type="Proteomes" id="UP001628179"/>
    </source>
</evidence>
<feature type="compositionally biased region" description="Low complexity" evidence="5">
    <location>
        <begin position="94"/>
        <end position="122"/>
    </location>
</feature>
<gene>
    <name evidence="7" type="ORF">MFIFM68171_07476</name>
</gene>
<dbReference type="Proteomes" id="UP001628179">
    <property type="component" value="Unassembled WGS sequence"/>
</dbReference>
<name>A0ABQ0GHM4_9PEZI</name>
<evidence type="ECO:0000256" key="6">
    <source>
        <dbReference type="SAM" id="Phobius"/>
    </source>
</evidence>
<reference evidence="7 8" key="1">
    <citation type="submission" date="2024-09" db="EMBL/GenBank/DDBJ databases">
        <title>Itraconazole resistance in Madurella fahalii resulting from another homologue of gene encoding cytochrome P450 14-alpha sterol demethylase (CYP51).</title>
        <authorList>
            <person name="Yoshioka I."/>
            <person name="Fahal A.H."/>
            <person name="Kaneko S."/>
            <person name="Yaguchi T."/>
        </authorList>
    </citation>
    <scope>NUCLEOTIDE SEQUENCE [LARGE SCALE GENOMIC DNA]</scope>
    <source>
        <strain evidence="7 8">IFM 68171</strain>
    </source>
</reference>
<dbReference type="InterPro" id="IPR051694">
    <property type="entry name" value="Immunoregulatory_rcpt-like"/>
</dbReference>
<dbReference type="EMBL" id="BAAFSV010000004">
    <property type="protein sequence ID" value="GAB1317266.1"/>
    <property type="molecule type" value="Genomic_DNA"/>
</dbReference>
<feature type="region of interest" description="Disordered" evidence="5">
    <location>
        <begin position="94"/>
        <end position="149"/>
    </location>
</feature>
<keyword evidence="3 6" id="KW-1133">Transmembrane helix</keyword>
<evidence type="ECO:0000313" key="7">
    <source>
        <dbReference type="EMBL" id="GAB1317266.1"/>
    </source>
</evidence>
<evidence type="ECO:0000256" key="5">
    <source>
        <dbReference type="SAM" id="MobiDB-lite"/>
    </source>
</evidence>
<evidence type="ECO:0000256" key="1">
    <source>
        <dbReference type="ARBA" id="ARBA00004167"/>
    </source>
</evidence>